<comment type="similarity">
    <text evidence="3">Belongs to the CcmB/CycW/HelB family.</text>
</comment>
<dbReference type="NCBIfam" id="TIGR01189">
    <property type="entry name" value="ccmA"/>
    <property type="match status" value="1"/>
</dbReference>
<dbReference type="Gene3D" id="3.40.50.300">
    <property type="entry name" value="P-loop containing nucleotide triphosphate hydrolases"/>
    <property type="match status" value="1"/>
</dbReference>
<dbReference type="GO" id="GO:0015232">
    <property type="term" value="F:heme transmembrane transporter activity"/>
    <property type="evidence" value="ECO:0007669"/>
    <property type="project" value="InterPro"/>
</dbReference>
<evidence type="ECO:0000256" key="9">
    <source>
        <dbReference type="ARBA" id="ARBA00022989"/>
    </source>
</evidence>
<dbReference type="Proteomes" id="UP000197025">
    <property type="component" value="Unassembled WGS sequence"/>
</dbReference>
<evidence type="ECO:0000313" key="14">
    <source>
        <dbReference type="EMBL" id="SNB62603.1"/>
    </source>
</evidence>
<evidence type="ECO:0000256" key="1">
    <source>
        <dbReference type="ARBA" id="ARBA00004141"/>
    </source>
</evidence>
<feature type="transmembrane region" description="Helical" evidence="12">
    <location>
        <begin position="340"/>
        <end position="361"/>
    </location>
</feature>
<feature type="transmembrane region" description="Helical" evidence="12">
    <location>
        <begin position="423"/>
        <end position="441"/>
    </location>
</feature>
<dbReference type="InterPro" id="IPR003439">
    <property type="entry name" value="ABC_transporter-like_ATP-bd"/>
</dbReference>
<dbReference type="AlphaFoldDB" id="A0A212QSP0"/>
<evidence type="ECO:0000256" key="3">
    <source>
        <dbReference type="ARBA" id="ARBA00010544"/>
    </source>
</evidence>
<dbReference type="InterPro" id="IPR005895">
    <property type="entry name" value="ABC_transptr_haem_export_CcmA"/>
</dbReference>
<evidence type="ECO:0000259" key="13">
    <source>
        <dbReference type="PROSITE" id="PS50893"/>
    </source>
</evidence>
<dbReference type="PROSITE" id="PS50893">
    <property type="entry name" value="ABC_TRANSPORTER_2"/>
    <property type="match status" value="1"/>
</dbReference>
<dbReference type="GO" id="GO:0016020">
    <property type="term" value="C:membrane"/>
    <property type="evidence" value="ECO:0007669"/>
    <property type="project" value="UniProtKB-SubCell"/>
</dbReference>
<dbReference type="Pfam" id="PF00005">
    <property type="entry name" value="ABC_tran"/>
    <property type="match status" value="1"/>
</dbReference>
<proteinExistence type="inferred from homology"/>
<dbReference type="InterPro" id="IPR003593">
    <property type="entry name" value="AAA+_ATPase"/>
</dbReference>
<organism evidence="14 15">
    <name type="scientific">Thermoflexus hugenholtzii JAD2</name>
    <dbReference type="NCBI Taxonomy" id="877466"/>
    <lineage>
        <taxon>Bacteria</taxon>
        <taxon>Bacillati</taxon>
        <taxon>Chloroflexota</taxon>
        <taxon>Thermoflexia</taxon>
        <taxon>Thermoflexales</taxon>
        <taxon>Thermoflexaceae</taxon>
        <taxon>Thermoflexus</taxon>
    </lineage>
</organism>
<keyword evidence="15" id="KW-1185">Reference proteome</keyword>
<feature type="transmembrane region" description="Helical" evidence="12">
    <location>
        <begin position="393"/>
        <end position="417"/>
    </location>
</feature>
<dbReference type="CDD" id="cd03230">
    <property type="entry name" value="ABC_DR_subfamily_A"/>
    <property type="match status" value="1"/>
</dbReference>
<keyword evidence="9 12" id="KW-1133">Transmembrane helix</keyword>
<evidence type="ECO:0000256" key="7">
    <source>
        <dbReference type="ARBA" id="ARBA00022748"/>
    </source>
</evidence>
<feature type="transmembrane region" description="Helical" evidence="12">
    <location>
        <begin position="453"/>
        <end position="473"/>
    </location>
</feature>
<evidence type="ECO:0000256" key="10">
    <source>
        <dbReference type="ARBA" id="ARBA00023136"/>
    </source>
</evidence>
<evidence type="ECO:0000256" key="4">
    <source>
        <dbReference type="ARBA" id="ARBA00022448"/>
    </source>
</evidence>
<feature type="region of interest" description="Disordered" evidence="11">
    <location>
        <begin position="254"/>
        <end position="292"/>
    </location>
</feature>
<evidence type="ECO:0000256" key="12">
    <source>
        <dbReference type="SAM" id="Phobius"/>
    </source>
</evidence>
<sequence length="513" mass="54757">MDIRTHAHEDEAGTAWSAPPILRADGVTKAFGPRWALRGISLSVRPGEIVALMGPNGAGKSTLLRVLATLLRPTAGVVYVGDRRWPPDGVGVRAQVTLLGHQPWLYPDLTAEENLRFAQRLYGWPEDPEALRAALERMGLADRARDPVRTFSRGMLQRLALARVLLSPAPVLLLDEPFTGLDVVGMDRAQEALRMLADQGRALLIALHEPAAASLAHRVVVLAGGRCVAEGAPQDLPAEALREIYASALRPAEGRQALRPPQAREPAPNRVRPEGSVGTPPRASPGVPTGGHGELRVLRALLGKDLRVEGRAREALTPTLTLAGLSLFLFGAAFELRPDLARAVVPAFLWMLLLFASSLGVGRMMAAEMDRGTWEGLLMAPVDRSALFAGKALVHGLLLALVIGLSLLAAAVFFNLSLWEPRILLLLVLGTAGLAGVTTLLSAMAMAARARELLLPILLFPVAAPLLIAGIQGTRAALEGDPEGWGTWMQMMLAYDIILLTVGGLIFEEAVGA</sequence>
<keyword evidence="6" id="KW-0547">Nucleotide-binding</keyword>
<evidence type="ECO:0000313" key="15">
    <source>
        <dbReference type="Proteomes" id="UP000197025"/>
    </source>
</evidence>
<accession>A0A212QSP0</accession>
<dbReference type="InterPro" id="IPR003544">
    <property type="entry name" value="Cyt_c_biogenesis_CcmB"/>
</dbReference>
<keyword evidence="10 12" id="KW-0472">Membrane</keyword>
<dbReference type="PANTHER" id="PTHR43335:SF11">
    <property type="entry name" value="ABC TRANSPORTER RELATED"/>
    <property type="match status" value="1"/>
</dbReference>
<keyword evidence="7" id="KW-0201">Cytochrome c-type biogenesis</keyword>
<evidence type="ECO:0000256" key="8">
    <source>
        <dbReference type="ARBA" id="ARBA00022840"/>
    </source>
</evidence>
<dbReference type="SUPFAM" id="SSF52540">
    <property type="entry name" value="P-loop containing nucleoside triphosphate hydrolases"/>
    <property type="match status" value="1"/>
</dbReference>
<protein>
    <submittedName>
        <fullName evidence="14">Heme exporter protein A</fullName>
    </submittedName>
</protein>
<dbReference type="InterPro" id="IPR027417">
    <property type="entry name" value="P-loop_NTPase"/>
</dbReference>
<evidence type="ECO:0000256" key="6">
    <source>
        <dbReference type="ARBA" id="ARBA00022741"/>
    </source>
</evidence>
<dbReference type="GO" id="GO:0017004">
    <property type="term" value="P:cytochrome complex assembly"/>
    <property type="evidence" value="ECO:0007669"/>
    <property type="project" value="UniProtKB-KW"/>
</dbReference>
<reference evidence="15" key="1">
    <citation type="submission" date="2017-06" db="EMBL/GenBank/DDBJ databases">
        <authorList>
            <person name="Varghese N."/>
            <person name="Submissions S."/>
        </authorList>
    </citation>
    <scope>NUCLEOTIDE SEQUENCE [LARGE SCALE GENOMIC DNA]</scope>
    <source>
        <strain evidence="15">JAD2</strain>
    </source>
</reference>
<dbReference type="RefSeq" id="WP_088570821.1">
    <property type="nucleotide sequence ID" value="NZ_FYEK01000022.1"/>
</dbReference>
<comment type="similarity">
    <text evidence="2">Belongs to the ABC transporter superfamily.</text>
</comment>
<keyword evidence="5 12" id="KW-0812">Transmembrane</keyword>
<evidence type="ECO:0000256" key="11">
    <source>
        <dbReference type="SAM" id="MobiDB-lite"/>
    </source>
</evidence>
<feature type="transmembrane region" description="Helical" evidence="12">
    <location>
        <begin position="485"/>
        <end position="507"/>
    </location>
</feature>
<dbReference type="OrthoDB" id="9812809at2"/>
<comment type="subcellular location">
    <subcellularLocation>
        <location evidence="1">Membrane</location>
        <topology evidence="1">Multi-pass membrane protein</topology>
    </subcellularLocation>
</comment>
<dbReference type="GO" id="GO:0016887">
    <property type="term" value="F:ATP hydrolysis activity"/>
    <property type="evidence" value="ECO:0007669"/>
    <property type="project" value="InterPro"/>
</dbReference>
<dbReference type="GO" id="GO:0005524">
    <property type="term" value="F:ATP binding"/>
    <property type="evidence" value="ECO:0007669"/>
    <property type="project" value="UniProtKB-KW"/>
</dbReference>
<dbReference type="Pfam" id="PF03379">
    <property type="entry name" value="CcmB"/>
    <property type="match status" value="1"/>
</dbReference>
<feature type="domain" description="ABC transporter" evidence="13">
    <location>
        <begin position="22"/>
        <end position="249"/>
    </location>
</feature>
<gene>
    <name evidence="14" type="ORF">SAMN02746019_00005540</name>
</gene>
<keyword evidence="4" id="KW-0813">Transport</keyword>
<dbReference type="EMBL" id="FYEK01000022">
    <property type="protein sequence ID" value="SNB62603.1"/>
    <property type="molecule type" value="Genomic_DNA"/>
</dbReference>
<name>A0A212QSP0_9CHLR</name>
<dbReference type="SMART" id="SM00382">
    <property type="entry name" value="AAA"/>
    <property type="match status" value="1"/>
</dbReference>
<evidence type="ECO:0000256" key="2">
    <source>
        <dbReference type="ARBA" id="ARBA00005417"/>
    </source>
</evidence>
<keyword evidence="8" id="KW-0067">ATP-binding</keyword>
<dbReference type="InParanoid" id="A0A212QSP0"/>
<dbReference type="PANTHER" id="PTHR43335">
    <property type="entry name" value="ABC TRANSPORTER, ATP-BINDING PROTEIN"/>
    <property type="match status" value="1"/>
</dbReference>
<evidence type="ECO:0000256" key="5">
    <source>
        <dbReference type="ARBA" id="ARBA00022692"/>
    </source>
</evidence>